<organism evidence="11 12">
    <name type="scientific">Thalassotalea loyana</name>
    <dbReference type="NCBI Taxonomy" id="280483"/>
    <lineage>
        <taxon>Bacteria</taxon>
        <taxon>Pseudomonadati</taxon>
        <taxon>Pseudomonadota</taxon>
        <taxon>Gammaproteobacteria</taxon>
        <taxon>Alteromonadales</taxon>
        <taxon>Colwelliaceae</taxon>
        <taxon>Thalassotalea</taxon>
    </lineage>
</organism>
<keyword evidence="3" id="KW-1003">Cell membrane</keyword>
<keyword evidence="5" id="KW-0997">Cell inner membrane</keyword>
<reference evidence="11 12" key="1">
    <citation type="submission" date="2023-03" db="EMBL/GenBank/DDBJ databases">
        <title>Thalassotalea loyana LMG 22536T draft genome sequence.</title>
        <authorList>
            <person name="Sawabe T."/>
        </authorList>
    </citation>
    <scope>NUCLEOTIDE SEQUENCE [LARGE SCALE GENOMIC DNA]</scope>
    <source>
        <strain evidence="11 12">LMG 22536</strain>
    </source>
</reference>
<keyword evidence="7 10" id="KW-1133">Transmembrane helix</keyword>
<proteinExistence type="predicted"/>
<dbReference type="Gene3D" id="3.55.40.10">
    <property type="entry name" value="minor pseudopilin epsh domain"/>
    <property type="match status" value="1"/>
</dbReference>
<dbReference type="InterPro" id="IPR045584">
    <property type="entry name" value="Pilin-like"/>
</dbReference>
<dbReference type="Pfam" id="PF07963">
    <property type="entry name" value="N_methyl"/>
    <property type="match status" value="1"/>
</dbReference>
<keyword evidence="4" id="KW-0488">Methylation</keyword>
<protein>
    <recommendedName>
        <fullName evidence="2">Type II secretion system protein H</fullName>
    </recommendedName>
    <alternativeName>
        <fullName evidence="9">General secretion pathway protein H</fullName>
    </alternativeName>
</protein>
<evidence type="ECO:0000256" key="4">
    <source>
        <dbReference type="ARBA" id="ARBA00022481"/>
    </source>
</evidence>
<evidence type="ECO:0000313" key="11">
    <source>
        <dbReference type="EMBL" id="GLX83964.1"/>
    </source>
</evidence>
<dbReference type="InterPro" id="IPR012902">
    <property type="entry name" value="N_methyl_site"/>
</dbReference>
<dbReference type="PRINTS" id="PR00885">
    <property type="entry name" value="BCTERIALGSPH"/>
</dbReference>
<comment type="subcellular location">
    <subcellularLocation>
        <location evidence="1">Cell inner membrane</location>
        <topology evidence="1">Single-pass membrane protein</topology>
    </subcellularLocation>
</comment>
<evidence type="ECO:0000256" key="6">
    <source>
        <dbReference type="ARBA" id="ARBA00022692"/>
    </source>
</evidence>
<accession>A0ABQ6H8V2</accession>
<evidence type="ECO:0000256" key="3">
    <source>
        <dbReference type="ARBA" id="ARBA00022475"/>
    </source>
</evidence>
<dbReference type="Proteomes" id="UP001157134">
    <property type="component" value="Unassembled WGS sequence"/>
</dbReference>
<evidence type="ECO:0000256" key="8">
    <source>
        <dbReference type="ARBA" id="ARBA00023136"/>
    </source>
</evidence>
<evidence type="ECO:0000313" key="12">
    <source>
        <dbReference type="Proteomes" id="UP001157134"/>
    </source>
</evidence>
<evidence type="ECO:0000256" key="10">
    <source>
        <dbReference type="SAM" id="Phobius"/>
    </source>
</evidence>
<dbReference type="NCBIfam" id="TIGR01708">
    <property type="entry name" value="typeII_sec_gspH"/>
    <property type="match status" value="1"/>
</dbReference>
<evidence type="ECO:0000256" key="7">
    <source>
        <dbReference type="ARBA" id="ARBA00022989"/>
    </source>
</evidence>
<evidence type="ECO:0000256" key="9">
    <source>
        <dbReference type="ARBA" id="ARBA00030775"/>
    </source>
</evidence>
<dbReference type="NCBIfam" id="TIGR02532">
    <property type="entry name" value="IV_pilin_GFxxxE"/>
    <property type="match status" value="1"/>
</dbReference>
<gene>
    <name evidence="11" type="primary">gspH</name>
    <name evidence="11" type="ORF">tloyanaT_02160</name>
</gene>
<keyword evidence="8 10" id="KW-0472">Membrane</keyword>
<feature type="transmembrane region" description="Helical" evidence="10">
    <location>
        <begin position="12"/>
        <end position="34"/>
    </location>
</feature>
<dbReference type="PROSITE" id="PS00409">
    <property type="entry name" value="PROKAR_NTER_METHYL"/>
    <property type="match status" value="1"/>
</dbReference>
<evidence type="ECO:0000256" key="2">
    <source>
        <dbReference type="ARBA" id="ARBA00021549"/>
    </source>
</evidence>
<dbReference type="RefSeq" id="WP_284295513.1">
    <property type="nucleotide sequence ID" value="NZ_BSSV01000001.1"/>
</dbReference>
<name>A0ABQ6H8V2_9GAMM</name>
<dbReference type="InterPro" id="IPR049875">
    <property type="entry name" value="TypeII_GspH"/>
</dbReference>
<sequence length="197" mass="22411">MNHRQSHSKSKGFTLIEVMLVIVLIGIFVTTVQFNFFSNKPEKQLEQQAQKFYALFTLAAEYSLLNNVELGILFTKHSYQFVGYDGKEWVALPDQEHLTLVELPEEIMLKLKLDDLPLDDGPLLFDPKALVPEEDNFRDEETPPTPQVFILSGGDISPFQLTFSFDPVADIDFEQYYQVTGVYSLPISLEGPLTDDS</sequence>
<keyword evidence="12" id="KW-1185">Reference proteome</keyword>
<keyword evidence="6 10" id="KW-0812">Transmembrane</keyword>
<comment type="caution">
    <text evidence="11">The sequence shown here is derived from an EMBL/GenBank/DDBJ whole genome shotgun (WGS) entry which is preliminary data.</text>
</comment>
<dbReference type="InterPro" id="IPR002416">
    <property type="entry name" value="T2SS_protein-GspH"/>
</dbReference>
<evidence type="ECO:0000256" key="1">
    <source>
        <dbReference type="ARBA" id="ARBA00004377"/>
    </source>
</evidence>
<dbReference type="EMBL" id="BSSV01000001">
    <property type="protein sequence ID" value="GLX83964.1"/>
    <property type="molecule type" value="Genomic_DNA"/>
</dbReference>
<dbReference type="SUPFAM" id="SSF54523">
    <property type="entry name" value="Pili subunits"/>
    <property type="match status" value="1"/>
</dbReference>
<evidence type="ECO:0000256" key="5">
    <source>
        <dbReference type="ARBA" id="ARBA00022519"/>
    </source>
</evidence>